<feature type="domain" description="NADP-dependent oxidoreductase" evidence="3">
    <location>
        <begin position="9"/>
        <end position="141"/>
    </location>
</feature>
<evidence type="ECO:0000313" key="4">
    <source>
        <dbReference type="EMBL" id="KAJ5727511.1"/>
    </source>
</evidence>
<dbReference type="PANTHER" id="PTHR43364:SF4">
    <property type="entry name" value="NAD(P)-LINKED OXIDOREDUCTASE SUPERFAMILY PROTEIN"/>
    <property type="match status" value="1"/>
</dbReference>
<dbReference type="InterPro" id="IPR050523">
    <property type="entry name" value="AKR_Detox_Biosynth"/>
</dbReference>
<protein>
    <submittedName>
        <fullName evidence="4">Alcohol dehydrogenase</fullName>
    </submittedName>
</protein>
<keyword evidence="1" id="KW-0560">Oxidoreductase</keyword>
<dbReference type="InterPro" id="IPR036812">
    <property type="entry name" value="NAD(P)_OxRdtase_dom_sf"/>
</dbReference>
<dbReference type="Proteomes" id="UP001215712">
    <property type="component" value="Unassembled WGS sequence"/>
</dbReference>
<evidence type="ECO:0000313" key="5">
    <source>
        <dbReference type="Proteomes" id="UP001215712"/>
    </source>
</evidence>
<accession>A0AAD6MWH9</accession>
<gene>
    <name evidence="4" type="ORF">N7493_005331</name>
</gene>
<dbReference type="PANTHER" id="PTHR43364">
    <property type="entry name" value="NADH-SPECIFIC METHYLGLYOXAL REDUCTASE-RELATED"/>
    <property type="match status" value="1"/>
</dbReference>
<reference evidence="4" key="2">
    <citation type="submission" date="2023-01" db="EMBL/GenBank/DDBJ databases">
        <authorList>
            <person name="Petersen C."/>
        </authorList>
    </citation>
    <scope>NUCLEOTIDE SEQUENCE</scope>
    <source>
        <strain evidence="4">IBT 17514</strain>
    </source>
</reference>
<evidence type="ECO:0000256" key="2">
    <source>
        <dbReference type="ARBA" id="ARBA00038157"/>
    </source>
</evidence>
<name>A0AAD6MWH9_9EURO</name>
<evidence type="ECO:0000259" key="3">
    <source>
        <dbReference type="Pfam" id="PF00248"/>
    </source>
</evidence>
<comment type="similarity">
    <text evidence="2">Belongs to the aldo/keto reductase family. Aldo/keto reductase 2 subfamily.</text>
</comment>
<dbReference type="InterPro" id="IPR023210">
    <property type="entry name" value="NADP_OxRdtase_dom"/>
</dbReference>
<organism evidence="4 5">
    <name type="scientific">Penicillium malachiteum</name>
    <dbReference type="NCBI Taxonomy" id="1324776"/>
    <lineage>
        <taxon>Eukaryota</taxon>
        <taxon>Fungi</taxon>
        <taxon>Dikarya</taxon>
        <taxon>Ascomycota</taxon>
        <taxon>Pezizomycotina</taxon>
        <taxon>Eurotiomycetes</taxon>
        <taxon>Eurotiomycetidae</taxon>
        <taxon>Eurotiales</taxon>
        <taxon>Aspergillaceae</taxon>
        <taxon>Penicillium</taxon>
    </lineage>
</organism>
<evidence type="ECO:0000256" key="1">
    <source>
        <dbReference type="ARBA" id="ARBA00023002"/>
    </source>
</evidence>
<dbReference type="Pfam" id="PF00248">
    <property type="entry name" value="Aldo_ket_red"/>
    <property type="match status" value="1"/>
</dbReference>
<dbReference type="SUPFAM" id="SSF51430">
    <property type="entry name" value="NAD(P)-linked oxidoreductase"/>
    <property type="match status" value="1"/>
</dbReference>
<dbReference type="Gene3D" id="3.20.20.100">
    <property type="entry name" value="NADP-dependent oxidoreductase domain"/>
    <property type="match status" value="1"/>
</dbReference>
<keyword evidence="5" id="KW-1185">Reference proteome</keyword>
<proteinExistence type="inferred from homology"/>
<dbReference type="GO" id="GO:0016491">
    <property type="term" value="F:oxidoreductase activity"/>
    <property type="evidence" value="ECO:0007669"/>
    <property type="project" value="UniProtKB-KW"/>
</dbReference>
<reference evidence="4" key="1">
    <citation type="journal article" date="2023" name="IMA Fungus">
        <title>Comparative genomic study of the Penicillium genus elucidates a diverse pangenome and 15 lateral gene transfer events.</title>
        <authorList>
            <person name="Petersen C."/>
            <person name="Sorensen T."/>
            <person name="Nielsen M.R."/>
            <person name="Sondergaard T.E."/>
            <person name="Sorensen J.L."/>
            <person name="Fitzpatrick D.A."/>
            <person name="Frisvad J.C."/>
            <person name="Nielsen K.L."/>
        </authorList>
    </citation>
    <scope>NUCLEOTIDE SEQUENCE</scope>
    <source>
        <strain evidence="4">IBT 17514</strain>
    </source>
</reference>
<sequence length="141" mass="16254">MQNYTIANKLTPFINCQNFYNLLYREEEREMMPLLKYLGVGSTPWSPMAKGYLTRPLDRAYETVRSTSDAYHDEAILGVEWEKEINRRVETLAKKRNLPMANIALAWVLHKDCIAALIVGCSKIERIEETIAALDVELSEE</sequence>
<dbReference type="AlphaFoldDB" id="A0AAD6MWH9"/>
<dbReference type="EMBL" id="JAQJAN010000006">
    <property type="protein sequence ID" value="KAJ5727511.1"/>
    <property type="molecule type" value="Genomic_DNA"/>
</dbReference>
<comment type="caution">
    <text evidence="4">The sequence shown here is derived from an EMBL/GenBank/DDBJ whole genome shotgun (WGS) entry which is preliminary data.</text>
</comment>